<sequence>MKPSPRQRSRAAVFALLVVLCTGGLPHRTTEAAPSASVASQCAPLDTAARELEAQIAAHNAAGAGLDRYSPAAVDAYNSVSRNLNAQRDTHNARIVECNSLLKAALEALRSEYSGDYQYIPTQVKVDNLKKLINDLESTGNLDRNFVSPGPNSSGFYDLPVELDMLYRTLRGRSPTTELRYSQEHLQGQPRPSANDPNPARADHRPLGLNGRGLSKVSPDHIIPLVELIQLPGFLKLSPENMLRVINSPVNLQWLPTGVNQGMAHDGALRVANPDMAWVFKQLTLRGTTRLKVLEQIEMLNQLQQAATP</sequence>
<keyword evidence="3" id="KW-1185">Reference proteome</keyword>
<proteinExistence type="predicted"/>
<dbReference type="EMBL" id="FPBA01000011">
    <property type="protein sequence ID" value="SFT80488.1"/>
    <property type="molecule type" value="Genomic_DNA"/>
</dbReference>
<evidence type="ECO:0000313" key="2">
    <source>
        <dbReference type="EMBL" id="SFT80488.1"/>
    </source>
</evidence>
<gene>
    <name evidence="2" type="ORF">SAMN05660657_03192</name>
</gene>
<dbReference type="AlphaFoldDB" id="A0A1I7B020"/>
<organism evidence="2 3">
    <name type="scientific">Geodermatophilus amargosae</name>
    <dbReference type="NCBI Taxonomy" id="1296565"/>
    <lineage>
        <taxon>Bacteria</taxon>
        <taxon>Bacillati</taxon>
        <taxon>Actinomycetota</taxon>
        <taxon>Actinomycetes</taxon>
        <taxon>Geodermatophilales</taxon>
        <taxon>Geodermatophilaceae</taxon>
        <taxon>Geodermatophilus</taxon>
    </lineage>
</organism>
<reference evidence="3" key="1">
    <citation type="submission" date="2016-10" db="EMBL/GenBank/DDBJ databases">
        <authorList>
            <person name="Varghese N."/>
            <person name="Submissions S."/>
        </authorList>
    </citation>
    <scope>NUCLEOTIDE SEQUENCE [LARGE SCALE GENOMIC DNA]</scope>
    <source>
        <strain evidence="3">DSM 46136</strain>
    </source>
</reference>
<accession>A0A1I7B020</accession>
<name>A0A1I7B020_9ACTN</name>
<evidence type="ECO:0000313" key="3">
    <source>
        <dbReference type="Proteomes" id="UP000199546"/>
    </source>
</evidence>
<dbReference type="Proteomes" id="UP000199546">
    <property type="component" value="Unassembled WGS sequence"/>
</dbReference>
<feature type="region of interest" description="Disordered" evidence="1">
    <location>
        <begin position="180"/>
        <end position="213"/>
    </location>
</feature>
<protein>
    <submittedName>
        <fullName evidence="2">Uncharacterized protein</fullName>
    </submittedName>
</protein>
<evidence type="ECO:0000256" key="1">
    <source>
        <dbReference type="SAM" id="MobiDB-lite"/>
    </source>
</evidence>
<dbReference type="STRING" id="1296565.SAMN05660657_03192"/>
<feature type="compositionally biased region" description="Polar residues" evidence="1">
    <location>
        <begin position="180"/>
        <end position="196"/>
    </location>
</feature>